<dbReference type="SMART" id="SM00530">
    <property type="entry name" value="HTH_XRE"/>
    <property type="match status" value="1"/>
</dbReference>
<keyword evidence="3" id="KW-1185">Reference proteome</keyword>
<feature type="domain" description="HTH cro/C1-type" evidence="1">
    <location>
        <begin position="5"/>
        <end position="62"/>
    </location>
</feature>
<evidence type="ECO:0000313" key="3">
    <source>
        <dbReference type="Proteomes" id="UP000078437"/>
    </source>
</evidence>
<dbReference type="Pfam" id="PF01381">
    <property type="entry name" value="HTH_3"/>
    <property type="match status" value="1"/>
</dbReference>
<evidence type="ECO:0000259" key="1">
    <source>
        <dbReference type="PROSITE" id="PS50943"/>
    </source>
</evidence>
<dbReference type="InterPro" id="IPR010982">
    <property type="entry name" value="Lambda_DNA-bd_dom_sf"/>
</dbReference>
<name>A0A191WJ27_9MICO</name>
<protein>
    <recommendedName>
        <fullName evidence="1">HTH cro/C1-type domain-containing protein</fullName>
    </recommendedName>
</protein>
<sequence length="200" mass="22364">MSTHIRDTRKRLGMTIYDLADKLGVTAGAISQMERSERDETIQMSTLKRALKAMGADLSTEAQDAPMAAKHLLTARTAAASMERELAANDEDTALRIAIQSLDHFRRARTRAEIQDFLRTPRPIGDDRWDTLLATAIARDAKRRGIRPPAWTRKPALTEEWLPATPGHPAERYLDMIRAAAEPELLDKGILIREKDLAVA</sequence>
<dbReference type="KEGG" id="agy:ATC03_17405"/>
<dbReference type="CDD" id="cd00093">
    <property type="entry name" value="HTH_XRE"/>
    <property type="match status" value="1"/>
</dbReference>
<dbReference type="RefSeq" id="WP_067879893.1">
    <property type="nucleotide sequence ID" value="NZ_CP013979.1"/>
</dbReference>
<dbReference type="InterPro" id="IPR001387">
    <property type="entry name" value="Cro/C1-type_HTH"/>
</dbReference>
<dbReference type="Gene3D" id="1.10.260.40">
    <property type="entry name" value="lambda repressor-like DNA-binding domains"/>
    <property type="match status" value="1"/>
</dbReference>
<accession>A0A191WJ27</accession>
<dbReference type="STRING" id="453304.ATC03_17405"/>
<dbReference type="SUPFAM" id="SSF47413">
    <property type="entry name" value="lambda repressor-like DNA-binding domains"/>
    <property type="match status" value="1"/>
</dbReference>
<gene>
    <name evidence="2" type="ORF">ATC03_17405</name>
</gene>
<dbReference type="OrthoDB" id="5115082at2"/>
<proteinExistence type="predicted"/>
<dbReference type="Proteomes" id="UP000078437">
    <property type="component" value="Chromosome"/>
</dbReference>
<organism evidence="2 3">
    <name type="scientific">Agromyces aureus</name>
    <dbReference type="NCBI Taxonomy" id="453304"/>
    <lineage>
        <taxon>Bacteria</taxon>
        <taxon>Bacillati</taxon>
        <taxon>Actinomycetota</taxon>
        <taxon>Actinomycetes</taxon>
        <taxon>Micrococcales</taxon>
        <taxon>Microbacteriaceae</taxon>
        <taxon>Agromyces</taxon>
    </lineage>
</organism>
<dbReference type="EMBL" id="CP013979">
    <property type="protein sequence ID" value="ANJ28217.1"/>
    <property type="molecule type" value="Genomic_DNA"/>
</dbReference>
<evidence type="ECO:0000313" key="2">
    <source>
        <dbReference type="EMBL" id="ANJ28217.1"/>
    </source>
</evidence>
<dbReference type="GO" id="GO:0003677">
    <property type="term" value="F:DNA binding"/>
    <property type="evidence" value="ECO:0007669"/>
    <property type="project" value="InterPro"/>
</dbReference>
<reference evidence="2 3" key="1">
    <citation type="journal article" date="2016" name="Int. J. Syst. Evol. Microbiol.">
        <title>Agromyces aureus sp. nov., isolated from the rhizosphere of Salix caprea L. grown in a heavy-metal-contaminated soil.</title>
        <authorList>
            <person name="Corretto E."/>
            <person name="Antonielli L."/>
            <person name="Sessitsch A."/>
            <person name="Compant S."/>
            <person name="Gorfer M."/>
            <person name="Kuffner M."/>
            <person name="Brader G."/>
        </authorList>
    </citation>
    <scope>NUCLEOTIDE SEQUENCE [LARGE SCALE GENOMIC DNA]</scope>
    <source>
        <strain evidence="2 3">AR33</strain>
    </source>
</reference>
<reference evidence="3" key="2">
    <citation type="submission" date="2016-01" db="EMBL/GenBank/DDBJ databases">
        <title>Complete genome sequence of Agromyces aureus AR33T and comparison with related organisms.</title>
        <authorList>
            <person name="Corretto E."/>
            <person name="Antonielli L."/>
            <person name="Sessitsch A."/>
            <person name="Brader G."/>
        </authorList>
    </citation>
    <scope>NUCLEOTIDE SEQUENCE [LARGE SCALE GENOMIC DNA]</scope>
    <source>
        <strain evidence="3">AR33</strain>
    </source>
</reference>
<dbReference type="PROSITE" id="PS50943">
    <property type="entry name" value="HTH_CROC1"/>
    <property type="match status" value="1"/>
</dbReference>
<dbReference type="AlphaFoldDB" id="A0A191WJ27"/>